<feature type="chain" id="PRO_5044871342" description="EGF-like domain-containing protein" evidence="2">
    <location>
        <begin position="22"/>
        <end position="132"/>
    </location>
</feature>
<feature type="domain" description="EGF-like" evidence="3">
    <location>
        <begin position="51"/>
        <end position="92"/>
    </location>
</feature>
<name>A0ABD0LLS3_9CAEN</name>
<gene>
    <name evidence="4" type="ORF">BaRGS_00008357</name>
</gene>
<feature type="signal peptide" evidence="2">
    <location>
        <begin position="1"/>
        <end position="21"/>
    </location>
</feature>
<evidence type="ECO:0000256" key="1">
    <source>
        <dbReference type="PROSITE-ProRule" id="PRU00076"/>
    </source>
</evidence>
<keyword evidence="1" id="KW-0245">EGF-like domain</keyword>
<proteinExistence type="predicted"/>
<evidence type="ECO:0000259" key="3">
    <source>
        <dbReference type="PROSITE" id="PS50026"/>
    </source>
</evidence>
<evidence type="ECO:0000313" key="5">
    <source>
        <dbReference type="Proteomes" id="UP001519460"/>
    </source>
</evidence>
<organism evidence="4 5">
    <name type="scientific">Batillaria attramentaria</name>
    <dbReference type="NCBI Taxonomy" id="370345"/>
    <lineage>
        <taxon>Eukaryota</taxon>
        <taxon>Metazoa</taxon>
        <taxon>Spiralia</taxon>
        <taxon>Lophotrochozoa</taxon>
        <taxon>Mollusca</taxon>
        <taxon>Gastropoda</taxon>
        <taxon>Caenogastropoda</taxon>
        <taxon>Sorbeoconcha</taxon>
        <taxon>Cerithioidea</taxon>
        <taxon>Batillariidae</taxon>
        <taxon>Batillaria</taxon>
    </lineage>
</organism>
<comment type="caution">
    <text evidence="1">Lacks conserved residue(s) required for the propagation of feature annotation.</text>
</comment>
<dbReference type="AlphaFoldDB" id="A0ABD0LLS3"/>
<dbReference type="Proteomes" id="UP001519460">
    <property type="component" value="Unassembled WGS sequence"/>
</dbReference>
<dbReference type="PROSITE" id="PS01186">
    <property type="entry name" value="EGF_2"/>
    <property type="match status" value="1"/>
</dbReference>
<accession>A0ABD0LLS3</accession>
<dbReference type="InterPro" id="IPR000742">
    <property type="entry name" value="EGF"/>
</dbReference>
<evidence type="ECO:0000256" key="2">
    <source>
        <dbReference type="SAM" id="SignalP"/>
    </source>
</evidence>
<keyword evidence="2" id="KW-0732">Signal</keyword>
<sequence length="132" mass="13193">MAFKFLAPLAGLLLLVAGVQGQAVALGADCDGTTTTCADTATCQTTCKINVGEGCKPDSATELCVDNGECTGAASSETCSCKTGYAGTTTCEIKAGETCTGQTNQCVSNAECAKSSVCVCEAGYKRTTAGKC</sequence>
<feature type="non-terminal residue" evidence="4">
    <location>
        <position position="132"/>
    </location>
</feature>
<reference evidence="4 5" key="1">
    <citation type="journal article" date="2023" name="Sci. Data">
        <title>Genome assembly of the Korean intertidal mud-creeper Batillaria attramentaria.</title>
        <authorList>
            <person name="Patra A.K."/>
            <person name="Ho P.T."/>
            <person name="Jun S."/>
            <person name="Lee S.J."/>
            <person name="Kim Y."/>
            <person name="Won Y.J."/>
        </authorList>
    </citation>
    <scope>NUCLEOTIDE SEQUENCE [LARGE SCALE GENOMIC DNA]</scope>
    <source>
        <strain evidence="4">Wonlab-2016</strain>
    </source>
</reference>
<dbReference type="EMBL" id="JACVVK020000037">
    <property type="protein sequence ID" value="KAK7500450.1"/>
    <property type="molecule type" value="Genomic_DNA"/>
</dbReference>
<keyword evidence="5" id="KW-1185">Reference proteome</keyword>
<comment type="caution">
    <text evidence="4">The sequence shown here is derived from an EMBL/GenBank/DDBJ whole genome shotgun (WGS) entry which is preliminary data.</text>
</comment>
<dbReference type="PROSITE" id="PS50026">
    <property type="entry name" value="EGF_3"/>
    <property type="match status" value="1"/>
</dbReference>
<protein>
    <recommendedName>
        <fullName evidence="3">EGF-like domain-containing protein</fullName>
    </recommendedName>
</protein>
<evidence type="ECO:0000313" key="4">
    <source>
        <dbReference type="EMBL" id="KAK7500450.1"/>
    </source>
</evidence>